<dbReference type="RefSeq" id="WP_130306596.1">
    <property type="nucleotide sequence ID" value="NZ_SHKN01000001.1"/>
</dbReference>
<proteinExistence type="predicted"/>
<sequence>MIQINKEKTNKIMIVNPDTHNNYTEHFVLVFKHQSSNEEKSIYAKNISEYKRYQLFELDESNVELRSGNHDLYIYQIDEQSNDFANGQLIETTLANINAKEKTTNVVAKY</sequence>
<protein>
    <submittedName>
        <fullName evidence="1">Uncharacterized protein</fullName>
    </submittedName>
</protein>
<reference evidence="1 2" key="1">
    <citation type="submission" date="2019-02" db="EMBL/GenBank/DDBJ databases">
        <title>Genomic Encyclopedia of Type Strains, Phase IV (KMG-IV): sequencing the most valuable type-strain genomes for metagenomic binning, comparative biology and taxonomic classification.</title>
        <authorList>
            <person name="Goeker M."/>
        </authorList>
    </citation>
    <scope>NUCLEOTIDE SEQUENCE [LARGE SCALE GENOMIC DNA]</scope>
    <source>
        <strain evidence="1 2">DSM 28825</strain>
    </source>
</reference>
<evidence type="ECO:0000313" key="2">
    <source>
        <dbReference type="Proteomes" id="UP000293562"/>
    </source>
</evidence>
<dbReference type="Proteomes" id="UP000293562">
    <property type="component" value="Unassembled WGS sequence"/>
</dbReference>
<keyword evidence="2" id="KW-1185">Reference proteome</keyword>
<evidence type="ECO:0000313" key="1">
    <source>
        <dbReference type="EMBL" id="RZT96621.1"/>
    </source>
</evidence>
<accession>A0A4Q7VK60</accession>
<comment type="caution">
    <text evidence="1">The sequence shown here is derived from an EMBL/GenBank/DDBJ whole genome shotgun (WGS) entry which is preliminary data.</text>
</comment>
<dbReference type="EMBL" id="SHKN01000001">
    <property type="protein sequence ID" value="RZT96621.1"/>
    <property type="molecule type" value="Genomic_DNA"/>
</dbReference>
<organism evidence="1 2">
    <name type="scientific">Ancylomarina subtilis</name>
    <dbReference type="NCBI Taxonomy" id="1639035"/>
    <lineage>
        <taxon>Bacteria</taxon>
        <taxon>Pseudomonadati</taxon>
        <taxon>Bacteroidota</taxon>
        <taxon>Bacteroidia</taxon>
        <taxon>Marinilabiliales</taxon>
        <taxon>Marinifilaceae</taxon>
        <taxon>Ancylomarina</taxon>
    </lineage>
</organism>
<dbReference type="AlphaFoldDB" id="A0A4Q7VK60"/>
<gene>
    <name evidence="1" type="ORF">EV201_1262</name>
</gene>
<name>A0A4Q7VK60_9BACT</name>